<feature type="transmembrane region" description="Helical" evidence="6">
    <location>
        <begin position="465"/>
        <end position="490"/>
    </location>
</feature>
<proteinExistence type="predicted"/>
<feature type="compositionally biased region" description="Basic and acidic residues" evidence="5">
    <location>
        <begin position="33"/>
        <end position="47"/>
    </location>
</feature>
<sequence length="506" mass="56623">MKESEKVVKSPRRSPTHLHHTPIDNLSNEFQLDEEKASKTGNRESTHWRPKSFDFISASGVEDTEEEIEEAIKPSKEWQDEEIANGAGSSEQDAYEPPRRTHWFMTSFLMMVYLIGVGVLSLPSAFVSLGWVPGSLLLFSIVFITTVTGYYMWYLHLKYPHIRNYATMFYKFFGKTGQYIGGGLTYTYFFGILTADILTMSLSWDSLFAGHHVCVEVWFVISFIVFFIIGQVRSLHDVSWIAVISMICIVVPIVLTLSQVPKLSVGAGAYTNVAGSGFVAGTVAMTDIVFAFAGHLIFYEIMAEMKDVKDFPKALLTSQLVGYVLCMFTASFAYVYLGNTTVLQSPVTLSLNHSAIRDAANVMLIIHVISPGIMGGTVLSRAFQRWFQCWSRRTFDDHSWTQRLSYLIWSASVYGLAFIVASLIPFFNELIGLIAALVSSSTTFGMPAIMYLIEFRKKTSWWNWILALSCIAIGCALLGLGSYAGIYSIIQAVPNHGLPFSCDRRI</sequence>
<dbReference type="GO" id="GO:0015179">
    <property type="term" value="F:L-amino acid transmembrane transporter activity"/>
    <property type="evidence" value="ECO:0007669"/>
    <property type="project" value="TreeGrafter"/>
</dbReference>
<feature type="transmembrane region" description="Helical" evidence="6">
    <location>
        <begin position="430"/>
        <end position="453"/>
    </location>
</feature>
<keyword evidence="2 6" id="KW-0812">Transmembrane</keyword>
<protein>
    <recommendedName>
        <fullName evidence="7">Amino acid transporter transmembrane domain-containing protein</fullName>
    </recommendedName>
</protein>
<feature type="transmembrane region" description="Helical" evidence="6">
    <location>
        <begin position="137"/>
        <end position="157"/>
    </location>
</feature>
<evidence type="ECO:0000256" key="6">
    <source>
        <dbReference type="SAM" id="Phobius"/>
    </source>
</evidence>
<evidence type="ECO:0000256" key="3">
    <source>
        <dbReference type="ARBA" id="ARBA00022989"/>
    </source>
</evidence>
<feature type="transmembrane region" description="Helical" evidence="6">
    <location>
        <begin position="278"/>
        <end position="299"/>
    </location>
</feature>
<evidence type="ECO:0000259" key="7">
    <source>
        <dbReference type="Pfam" id="PF01490"/>
    </source>
</evidence>
<feature type="transmembrane region" description="Helical" evidence="6">
    <location>
        <begin position="208"/>
        <end position="229"/>
    </location>
</feature>
<feature type="region of interest" description="Disordered" evidence="5">
    <location>
        <begin position="1"/>
        <end position="47"/>
    </location>
</feature>
<dbReference type="GO" id="GO:0016020">
    <property type="term" value="C:membrane"/>
    <property type="evidence" value="ECO:0007669"/>
    <property type="project" value="UniProtKB-SubCell"/>
</dbReference>
<feature type="compositionally biased region" description="Basic residues" evidence="5">
    <location>
        <begin position="9"/>
        <end position="20"/>
    </location>
</feature>
<name>A0A9C7UMA3_9RHOD</name>
<dbReference type="PANTHER" id="PTHR22950">
    <property type="entry name" value="AMINO ACID TRANSPORTER"/>
    <property type="match status" value="1"/>
</dbReference>
<keyword evidence="3 6" id="KW-1133">Transmembrane helix</keyword>
<evidence type="ECO:0000256" key="2">
    <source>
        <dbReference type="ARBA" id="ARBA00022692"/>
    </source>
</evidence>
<dbReference type="PANTHER" id="PTHR22950:SF461">
    <property type="entry name" value="AMINO ACID TRANSPORTER TRANSMEMBRANE DOMAIN-CONTAINING PROTEIN"/>
    <property type="match status" value="1"/>
</dbReference>
<feature type="transmembrane region" description="Helical" evidence="6">
    <location>
        <begin position="320"/>
        <end position="339"/>
    </location>
</feature>
<dbReference type="OrthoDB" id="394at2759"/>
<keyword evidence="4 6" id="KW-0472">Membrane</keyword>
<keyword evidence="9" id="KW-1185">Reference proteome</keyword>
<feature type="transmembrane region" description="Helical" evidence="6">
    <location>
        <begin position="238"/>
        <end position="258"/>
    </location>
</feature>
<dbReference type="EMBL" id="BQMJ01000002">
    <property type="protein sequence ID" value="GJQ08530.1"/>
    <property type="molecule type" value="Genomic_DNA"/>
</dbReference>
<feature type="transmembrane region" description="Helical" evidence="6">
    <location>
        <begin position="178"/>
        <end position="202"/>
    </location>
</feature>
<dbReference type="Gene3D" id="1.20.1740.10">
    <property type="entry name" value="Amino acid/polyamine transporter I"/>
    <property type="match status" value="1"/>
</dbReference>
<dbReference type="AlphaFoldDB" id="A0A9C7UMA3"/>
<comment type="subcellular location">
    <subcellularLocation>
        <location evidence="1">Membrane</location>
        <topology evidence="1">Multi-pass membrane protein</topology>
    </subcellularLocation>
</comment>
<accession>A0A9C7UMA3</accession>
<evidence type="ECO:0000313" key="8">
    <source>
        <dbReference type="EMBL" id="GJQ08530.1"/>
    </source>
</evidence>
<gene>
    <name evidence="8" type="ORF">GpartN1_g321.t1</name>
</gene>
<reference evidence="8" key="1">
    <citation type="journal article" date="2022" name="Proc. Natl. Acad. Sci. U.S.A.">
        <title>Life cycle and functional genomics of the unicellular red alga Galdieria for elucidating algal and plant evolution and industrial use.</title>
        <authorList>
            <person name="Hirooka S."/>
            <person name="Itabashi T."/>
            <person name="Ichinose T.M."/>
            <person name="Onuma R."/>
            <person name="Fujiwara T."/>
            <person name="Yamashita S."/>
            <person name="Jong L.W."/>
            <person name="Tomita R."/>
            <person name="Iwane A.H."/>
            <person name="Miyagishima S.Y."/>
        </authorList>
    </citation>
    <scope>NUCLEOTIDE SEQUENCE</scope>
    <source>
        <strain evidence="8">NBRC 102759</strain>
    </source>
</reference>
<evidence type="ECO:0000313" key="9">
    <source>
        <dbReference type="Proteomes" id="UP001061958"/>
    </source>
</evidence>
<dbReference type="InterPro" id="IPR013057">
    <property type="entry name" value="AA_transpt_TM"/>
</dbReference>
<evidence type="ECO:0000256" key="5">
    <source>
        <dbReference type="SAM" id="MobiDB-lite"/>
    </source>
</evidence>
<evidence type="ECO:0000256" key="4">
    <source>
        <dbReference type="ARBA" id="ARBA00023136"/>
    </source>
</evidence>
<organism evidence="8 9">
    <name type="scientific">Galdieria partita</name>
    <dbReference type="NCBI Taxonomy" id="83374"/>
    <lineage>
        <taxon>Eukaryota</taxon>
        <taxon>Rhodophyta</taxon>
        <taxon>Bangiophyceae</taxon>
        <taxon>Galdieriales</taxon>
        <taxon>Galdieriaceae</taxon>
        <taxon>Galdieria</taxon>
    </lineage>
</organism>
<feature type="transmembrane region" description="Helical" evidence="6">
    <location>
        <begin position="359"/>
        <end position="383"/>
    </location>
</feature>
<dbReference type="Pfam" id="PF01490">
    <property type="entry name" value="Aa_trans"/>
    <property type="match status" value="1"/>
</dbReference>
<feature type="transmembrane region" description="Helical" evidence="6">
    <location>
        <begin position="404"/>
        <end position="424"/>
    </location>
</feature>
<reference evidence="8" key="2">
    <citation type="submission" date="2022-01" db="EMBL/GenBank/DDBJ databases">
        <authorList>
            <person name="Hirooka S."/>
            <person name="Miyagishima S.Y."/>
        </authorList>
    </citation>
    <scope>NUCLEOTIDE SEQUENCE</scope>
    <source>
        <strain evidence="8">NBRC 102759</strain>
    </source>
</reference>
<dbReference type="Proteomes" id="UP001061958">
    <property type="component" value="Unassembled WGS sequence"/>
</dbReference>
<comment type="caution">
    <text evidence="8">The sequence shown here is derived from an EMBL/GenBank/DDBJ whole genome shotgun (WGS) entry which is preliminary data.</text>
</comment>
<evidence type="ECO:0000256" key="1">
    <source>
        <dbReference type="ARBA" id="ARBA00004141"/>
    </source>
</evidence>
<feature type="transmembrane region" description="Helical" evidence="6">
    <location>
        <begin position="108"/>
        <end position="131"/>
    </location>
</feature>
<feature type="domain" description="Amino acid transporter transmembrane" evidence="7">
    <location>
        <begin position="100"/>
        <end position="486"/>
    </location>
</feature>